<dbReference type="InterPro" id="IPR016181">
    <property type="entry name" value="Acyl_CoA_acyltransferase"/>
</dbReference>
<accession>A0A699X942</accession>
<dbReference type="AlphaFoldDB" id="A0A699X942"/>
<dbReference type="Gene3D" id="3.40.630.30">
    <property type="match status" value="1"/>
</dbReference>
<reference evidence="1" key="1">
    <citation type="journal article" date="2019" name="Sci. Rep.">
        <title>Draft genome of Tanacetum cinerariifolium, the natural source of mosquito coil.</title>
        <authorList>
            <person name="Yamashiro T."/>
            <person name="Shiraishi A."/>
            <person name="Satake H."/>
            <person name="Nakayama K."/>
        </authorList>
    </citation>
    <scope>NUCLEOTIDE SEQUENCE</scope>
</reference>
<name>A0A699X942_TANCI</name>
<dbReference type="SUPFAM" id="SSF55729">
    <property type="entry name" value="Acyl-CoA N-acyltransferases (Nat)"/>
    <property type="match status" value="1"/>
</dbReference>
<dbReference type="EMBL" id="BKCJ011806096">
    <property type="protein sequence ID" value="GFD54458.1"/>
    <property type="molecule type" value="Genomic_DNA"/>
</dbReference>
<organism evidence="1">
    <name type="scientific">Tanacetum cinerariifolium</name>
    <name type="common">Dalmatian daisy</name>
    <name type="synonym">Chrysanthemum cinerariifolium</name>
    <dbReference type="NCBI Taxonomy" id="118510"/>
    <lineage>
        <taxon>Eukaryota</taxon>
        <taxon>Viridiplantae</taxon>
        <taxon>Streptophyta</taxon>
        <taxon>Embryophyta</taxon>
        <taxon>Tracheophyta</taxon>
        <taxon>Spermatophyta</taxon>
        <taxon>Magnoliopsida</taxon>
        <taxon>eudicotyledons</taxon>
        <taxon>Gunneridae</taxon>
        <taxon>Pentapetalae</taxon>
        <taxon>asterids</taxon>
        <taxon>campanulids</taxon>
        <taxon>Asterales</taxon>
        <taxon>Asteraceae</taxon>
        <taxon>Asteroideae</taxon>
        <taxon>Anthemideae</taxon>
        <taxon>Anthemidinae</taxon>
        <taxon>Tanacetum</taxon>
    </lineage>
</organism>
<sequence>EMEYALSRQSLGSRVKALRDERVTDEVQVLDYTPAHQPDFKRLNAEWIERYFRVEEADLKALDHPDEYILQRGGHILLAQYRGQVVGTCALLKMDDAS</sequence>
<evidence type="ECO:0008006" key="2">
    <source>
        <dbReference type="Google" id="ProtNLM"/>
    </source>
</evidence>
<gene>
    <name evidence="1" type="ORF">Tci_926427</name>
</gene>
<feature type="non-terminal residue" evidence="1">
    <location>
        <position position="1"/>
    </location>
</feature>
<proteinExistence type="predicted"/>
<protein>
    <recommendedName>
        <fullName evidence="2">GNAT family N-acetyltransferase</fullName>
    </recommendedName>
</protein>
<feature type="non-terminal residue" evidence="1">
    <location>
        <position position="98"/>
    </location>
</feature>
<evidence type="ECO:0000313" key="1">
    <source>
        <dbReference type="EMBL" id="GFD54458.1"/>
    </source>
</evidence>
<comment type="caution">
    <text evidence="1">The sequence shown here is derived from an EMBL/GenBank/DDBJ whole genome shotgun (WGS) entry which is preliminary data.</text>
</comment>